<gene>
    <name evidence="4" type="ORF">H2200_001008</name>
</gene>
<dbReference type="InterPro" id="IPR001509">
    <property type="entry name" value="Epimerase_deHydtase"/>
</dbReference>
<evidence type="ECO:0000313" key="4">
    <source>
        <dbReference type="EMBL" id="KAJ9617287.1"/>
    </source>
</evidence>
<evidence type="ECO:0000256" key="2">
    <source>
        <dbReference type="ARBA" id="ARBA00023277"/>
    </source>
</evidence>
<dbReference type="InterPro" id="IPR036291">
    <property type="entry name" value="NAD(P)-bd_dom_sf"/>
</dbReference>
<protein>
    <recommendedName>
        <fullName evidence="3">NAD-dependent epimerase/dehydratase domain-containing protein</fullName>
    </recommendedName>
</protein>
<dbReference type="Pfam" id="PF01370">
    <property type="entry name" value="Epimerase"/>
    <property type="match status" value="1"/>
</dbReference>
<dbReference type="EMBL" id="JAPDRK010000001">
    <property type="protein sequence ID" value="KAJ9617287.1"/>
    <property type="molecule type" value="Genomic_DNA"/>
</dbReference>
<evidence type="ECO:0000256" key="1">
    <source>
        <dbReference type="ARBA" id="ARBA00022857"/>
    </source>
</evidence>
<organism evidence="4 5">
    <name type="scientific">Cladophialophora chaetospira</name>
    <dbReference type="NCBI Taxonomy" id="386627"/>
    <lineage>
        <taxon>Eukaryota</taxon>
        <taxon>Fungi</taxon>
        <taxon>Dikarya</taxon>
        <taxon>Ascomycota</taxon>
        <taxon>Pezizomycotina</taxon>
        <taxon>Eurotiomycetes</taxon>
        <taxon>Chaetothyriomycetidae</taxon>
        <taxon>Chaetothyriales</taxon>
        <taxon>Herpotrichiellaceae</taxon>
        <taxon>Cladophialophora</taxon>
    </lineage>
</organism>
<keyword evidence="2" id="KW-0119">Carbohydrate metabolism</keyword>
<keyword evidence="5" id="KW-1185">Reference proteome</keyword>
<dbReference type="Gene3D" id="3.40.50.720">
    <property type="entry name" value="NAD(P)-binding Rossmann-like Domain"/>
    <property type="match status" value="1"/>
</dbReference>
<keyword evidence="1" id="KW-0521">NADP</keyword>
<sequence>MKILITGAGGFVGQYLARKLLDDASNHLVVLTDVTACSPPSNALNPHNATSVKADLSTADLAALIPNDINAVVILHGIMSAGAEANLDLGMRVNFDATRHLLNHLRHLNSRIRVIYASSIAVYGRPFPHRITEDVFPTPEGSYGVEKLMCEALINDYTRRGFIEGFSVRLPGITVRPGPPSQAASSFLSGIFREPLAGRRCLVPTRDRGMKFWICSPKVLVENLVRLLRLPVDVLPRHKRALNLPGMLVSIQEMRDALAKVAGEDKLQYIDEAEGTEFEELVKSWPSDFDVSLALRLGLAPAERVENAAEDYIADIGDGLIVKPHL</sequence>
<comment type="caution">
    <text evidence="4">The sequence shown here is derived from an EMBL/GenBank/DDBJ whole genome shotgun (WGS) entry which is preliminary data.</text>
</comment>
<dbReference type="AlphaFoldDB" id="A0AA38XPN1"/>
<proteinExistence type="predicted"/>
<dbReference type="Proteomes" id="UP001172673">
    <property type="component" value="Unassembled WGS sequence"/>
</dbReference>
<dbReference type="Gene3D" id="3.90.25.10">
    <property type="entry name" value="UDP-galactose 4-epimerase, domain 1"/>
    <property type="match status" value="1"/>
</dbReference>
<dbReference type="SUPFAM" id="SSF51735">
    <property type="entry name" value="NAD(P)-binding Rossmann-fold domains"/>
    <property type="match status" value="1"/>
</dbReference>
<dbReference type="PANTHER" id="PTHR43103">
    <property type="entry name" value="NUCLEOSIDE-DIPHOSPHATE-SUGAR EPIMERASE"/>
    <property type="match status" value="1"/>
</dbReference>
<feature type="domain" description="NAD-dependent epimerase/dehydratase" evidence="3">
    <location>
        <begin position="3"/>
        <end position="193"/>
    </location>
</feature>
<reference evidence="4" key="1">
    <citation type="submission" date="2022-10" db="EMBL/GenBank/DDBJ databases">
        <title>Culturing micro-colonial fungi from biological soil crusts in the Mojave desert and describing Neophaeococcomyces mojavensis, and introducing the new genera and species Taxawa tesnikishii.</title>
        <authorList>
            <person name="Kurbessoian T."/>
            <person name="Stajich J.E."/>
        </authorList>
    </citation>
    <scope>NUCLEOTIDE SEQUENCE</scope>
    <source>
        <strain evidence="4">TK_41</strain>
    </source>
</reference>
<evidence type="ECO:0000259" key="3">
    <source>
        <dbReference type="Pfam" id="PF01370"/>
    </source>
</evidence>
<name>A0AA38XPN1_9EURO</name>
<accession>A0AA38XPN1</accession>
<dbReference type="PANTHER" id="PTHR43103:SF3">
    <property type="entry name" value="ADP-L-GLYCERO-D-MANNO-HEPTOSE-6-EPIMERASE"/>
    <property type="match status" value="1"/>
</dbReference>
<evidence type="ECO:0000313" key="5">
    <source>
        <dbReference type="Proteomes" id="UP001172673"/>
    </source>
</evidence>